<evidence type="ECO:0000256" key="1">
    <source>
        <dbReference type="SAM" id="MobiDB-lite"/>
    </source>
</evidence>
<dbReference type="EMBL" id="LSRQ01000333">
    <property type="protein sequence ID" value="OAY83540.1"/>
    <property type="molecule type" value="Genomic_DNA"/>
</dbReference>
<dbReference type="Pfam" id="PF03171">
    <property type="entry name" value="2OG-FeII_Oxy"/>
    <property type="match status" value="1"/>
</dbReference>
<evidence type="ECO:0000313" key="3">
    <source>
        <dbReference type="EMBL" id="OAY83540.1"/>
    </source>
</evidence>
<comment type="caution">
    <text evidence="3">The sequence shown here is derived from an EMBL/GenBank/DDBJ whole genome shotgun (WGS) entry which is preliminary data.</text>
</comment>
<dbReference type="PANTHER" id="PTHR34945:SF2">
    <property type="entry name" value="2-OXOGLUTARATE (2OG) AND FE(II)-DEPENDENT OXYGENASE SUPERFAMILY PROTEIN"/>
    <property type="match status" value="1"/>
</dbReference>
<dbReference type="Gene3D" id="2.60.120.330">
    <property type="entry name" value="B-lactam Antibiotic, Isopenicillin N Synthase, Chain"/>
    <property type="match status" value="1"/>
</dbReference>
<proteinExistence type="predicted"/>
<feature type="compositionally biased region" description="Low complexity" evidence="1">
    <location>
        <begin position="19"/>
        <end position="28"/>
    </location>
</feature>
<feature type="compositionally biased region" description="Basic residues" evidence="1">
    <location>
        <begin position="1"/>
        <end position="13"/>
    </location>
</feature>
<evidence type="ECO:0000313" key="4">
    <source>
        <dbReference type="Proteomes" id="UP000092600"/>
    </source>
</evidence>
<dbReference type="PANTHER" id="PTHR34945">
    <property type="entry name" value="2-OXOGLUTARATE (2OG) AND FE(II)-DEPENDENT OXYGENASE SUPERFAMILY PROTEIN"/>
    <property type="match status" value="1"/>
</dbReference>
<dbReference type="InterPro" id="IPR044861">
    <property type="entry name" value="IPNS-like_FE2OG_OXY"/>
</dbReference>
<organism evidence="3 4">
    <name type="scientific">Ananas comosus</name>
    <name type="common">Pineapple</name>
    <name type="synonym">Ananas ananas</name>
    <dbReference type="NCBI Taxonomy" id="4615"/>
    <lineage>
        <taxon>Eukaryota</taxon>
        <taxon>Viridiplantae</taxon>
        <taxon>Streptophyta</taxon>
        <taxon>Embryophyta</taxon>
        <taxon>Tracheophyta</taxon>
        <taxon>Spermatophyta</taxon>
        <taxon>Magnoliopsida</taxon>
        <taxon>Liliopsida</taxon>
        <taxon>Poales</taxon>
        <taxon>Bromeliaceae</taxon>
        <taxon>Bromelioideae</taxon>
        <taxon>Ananas</taxon>
    </lineage>
</organism>
<feature type="domain" description="Isopenicillin N synthase-like Fe(2+) 2OG dioxygenase" evidence="2">
    <location>
        <begin position="261"/>
        <end position="295"/>
    </location>
</feature>
<dbReference type="SUPFAM" id="SSF51197">
    <property type="entry name" value="Clavaminate synthase-like"/>
    <property type="match status" value="1"/>
</dbReference>
<dbReference type="InterPro" id="IPR027443">
    <property type="entry name" value="IPNS-like_sf"/>
</dbReference>
<dbReference type="Proteomes" id="UP000092600">
    <property type="component" value="Unassembled WGS sequence"/>
</dbReference>
<feature type="region of interest" description="Disordered" evidence="1">
    <location>
        <begin position="1"/>
        <end position="48"/>
    </location>
</feature>
<accession>A0A199W3Q5</accession>
<sequence length="388" mass="42203">MATSTSHHHHHHSGGGGASSSAASAAGIPSPPPPTPSNHSLASPVPSDADADAALSRFLHNVLVVSPPPLLLLPRPCAPTPSAPPAPLVSLRNPRRDLLLSAAADLGFFHLADHGVPAHLHASALLESRSLLASPSPPDLSPLGFPQIDDDDDEVSDPILVLDVDDRGDRGDREGLRSLVEFGRCLKRAAMGVVGMLAAMGAGGFEVDPFGDATRARCLMWVSTNRGRGGEEGEERMRSKRYPYVVGLRYEAEEPSWVHGDSGEWVAVEPRDYSVLVTLGDIAQVWSNGRFKKVRGLPQPFSCNESSEISITLLLTLPLDTIISPLSPLMEVEDEECEQWNIDSVDDHGTSSSSSRRRRFRSFSLDEYAWRVYHERPPFKDPLIRYRI</sequence>
<gene>
    <name evidence="3" type="ORF">ACMD2_00190</name>
</gene>
<protein>
    <recommendedName>
        <fullName evidence="2">Isopenicillin N synthase-like Fe(2+) 2OG dioxygenase domain-containing protein</fullName>
    </recommendedName>
</protein>
<dbReference type="AlphaFoldDB" id="A0A199W3Q5"/>
<name>A0A199W3Q5_ANACO</name>
<evidence type="ECO:0000259" key="2">
    <source>
        <dbReference type="Pfam" id="PF03171"/>
    </source>
</evidence>
<reference evidence="3 4" key="1">
    <citation type="journal article" date="2016" name="DNA Res.">
        <title>The draft genome of MD-2 pineapple using hybrid error correction of long reads.</title>
        <authorList>
            <person name="Redwan R.M."/>
            <person name="Saidin A."/>
            <person name="Kumar S.V."/>
        </authorList>
    </citation>
    <scope>NUCLEOTIDE SEQUENCE [LARGE SCALE GENOMIC DNA]</scope>
    <source>
        <strain evidence="4">cv. MD2</strain>
        <tissue evidence="3">Leaf</tissue>
    </source>
</reference>
<dbReference type="STRING" id="4615.A0A199W3Q5"/>